<name>A0ABQ1V7X6_9BACT</name>
<dbReference type="SUPFAM" id="SSF51206">
    <property type="entry name" value="cAMP-binding domain-like"/>
    <property type="match status" value="1"/>
</dbReference>
<dbReference type="InterPro" id="IPR000595">
    <property type="entry name" value="cNMP-bd_dom"/>
</dbReference>
<dbReference type="RefSeq" id="WP_137404665.1">
    <property type="nucleotide sequence ID" value="NZ_BMIU01000020.1"/>
</dbReference>
<dbReference type="Proteomes" id="UP000647339">
    <property type="component" value="Unassembled WGS sequence"/>
</dbReference>
<evidence type="ECO:0000313" key="2">
    <source>
        <dbReference type="EMBL" id="GGF43156.1"/>
    </source>
</evidence>
<sequence>MGKVLKTELLKEAFDHLIKLRPEIYRNLRPYLQVSTFQKGEIIRELNEPEQSAHFIYTGTAALLFPAKKGRDYRVKIFMEGTVAADLNAYFDQSDSPFYLRALSYVSCFSLKKEAEIALLNEMPEISRLSTLINRELLEETYKYLKSFQLPIDEGFPFFWEQYKEERAFLSKKDLAFIFNTSSATITKLINQLP</sequence>
<comment type="caution">
    <text evidence="2">The sequence shown here is derived from an EMBL/GenBank/DDBJ whole genome shotgun (WGS) entry which is preliminary data.</text>
</comment>
<reference evidence="3" key="1">
    <citation type="journal article" date="2019" name="Int. J. Syst. Evol. Microbiol.">
        <title>The Global Catalogue of Microorganisms (GCM) 10K type strain sequencing project: providing services to taxonomists for standard genome sequencing and annotation.</title>
        <authorList>
            <consortium name="The Broad Institute Genomics Platform"/>
            <consortium name="The Broad Institute Genome Sequencing Center for Infectious Disease"/>
            <person name="Wu L."/>
            <person name="Ma J."/>
        </authorList>
    </citation>
    <scope>NUCLEOTIDE SEQUENCE [LARGE SCALE GENOMIC DNA]</scope>
    <source>
        <strain evidence="3">CGMCC 1.15407</strain>
    </source>
</reference>
<feature type="domain" description="Cyclic nucleotide-binding" evidence="1">
    <location>
        <begin position="36"/>
        <end position="120"/>
    </location>
</feature>
<dbReference type="Pfam" id="PF00027">
    <property type="entry name" value="cNMP_binding"/>
    <property type="match status" value="1"/>
</dbReference>
<proteinExistence type="predicted"/>
<protein>
    <recommendedName>
        <fullName evidence="1">Cyclic nucleotide-binding domain-containing protein</fullName>
    </recommendedName>
</protein>
<evidence type="ECO:0000259" key="1">
    <source>
        <dbReference type="Pfam" id="PF00027"/>
    </source>
</evidence>
<accession>A0ABQ1V7X6</accession>
<dbReference type="CDD" id="cd00038">
    <property type="entry name" value="CAP_ED"/>
    <property type="match status" value="1"/>
</dbReference>
<gene>
    <name evidence="2" type="ORF">GCM10011339_34580</name>
</gene>
<organism evidence="2 3">
    <name type="scientific">Echinicola rosea</name>
    <dbReference type="NCBI Taxonomy" id="1807691"/>
    <lineage>
        <taxon>Bacteria</taxon>
        <taxon>Pseudomonadati</taxon>
        <taxon>Bacteroidota</taxon>
        <taxon>Cytophagia</taxon>
        <taxon>Cytophagales</taxon>
        <taxon>Cyclobacteriaceae</taxon>
        <taxon>Echinicola</taxon>
    </lineage>
</organism>
<keyword evidence="3" id="KW-1185">Reference proteome</keyword>
<dbReference type="InterPro" id="IPR018490">
    <property type="entry name" value="cNMP-bd_dom_sf"/>
</dbReference>
<dbReference type="InterPro" id="IPR014710">
    <property type="entry name" value="RmlC-like_jellyroll"/>
</dbReference>
<evidence type="ECO:0000313" key="3">
    <source>
        <dbReference type="Proteomes" id="UP000647339"/>
    </source>
</evidence>
<dbReference type="Gene3D" id="2.60.120.10">
    <property type="entry name" value="Jelly Rolls"/>
    <property type="match status" value="1"/>
</dbReference>
<dbReference type="EMBL" id="BMIU01000020">
    <property type="protein sequence ID" value="GGF43156.1"/>
    <property type="molecule type" value="Genomic_DNA"/>
</dbReference>